<dbReference type="AlphaFoldDB" id="A0A1I1DWQ5"/>
<dbReference type="Proteomes" id="UP000199161">
    <property type="component" value="Unassembled WGS sequence"/>
</dbReference>
<dbReference type="GO" id="GO:0160147">
    <property type="term" value="F:tRNA pseudouridine(38-40) synthase activity"/>
    <property type="evidence" value="ECO:0007669"/>
    <property type="project" value="UniProtKB-EC"/>
</dbReference>
<evidence type="ECO:0000256" key="4">
    <source>
        <dbReference type="HAMAP-Rule" id="MF_00171"/>
    </source>
</evidence>
<dbReference type="NCBIfam" id="NF000622">
    <property type="entry name" value="PRK00021.3-3"/>
    <property type="match status" value="1"/>
</dbReference>
<feature type="compositionally biased region" description="Acidic residues" evidence="6">
    <location>
        <begin position="27"/>
        <end position="36"/>
    </location>
</feature>
<dbReference type="Gene3D" id="3.30.70.660">
    <property type="entry name" value="Pseudouridine synthase I, catalytic domain, C-terminal subdomain"/>
    <property type="match status" value="1"/>
</dbReference>
<sequence length="367" mass="38591">MPAPRFPTSISESNDGGDADGTAGSDADADADEDANTDVASGTDGDSSSGSMRAYRIAYDGTDYHGFQRQPSVPTVEGAIFAALRSLEVFDPDADDGTGSAVRPAGYAAAGRTDKGVSAIAQTIAFEAPDWLTPRALNGELPADVRAWAVADAPEGFHATHHARNREYTYHLYAPLEGGTDGSTPGGDPKRRPPSSPPVPPADAARVDDERIQTACRALSGEHDYHNLAADDDPDRTERSLTIEATRDGDYLVCTVEADGFARQLVRRLVSLVREIGAGDSPLEKVDRVLADEPLPGPEGVGPAPPEPLVLTGVEYPDPLEFRVDPVAAESARDVFGARSVERETGARVAGQLAAGVDTQDVDSSLE</sequence>
<evidence type="ECO:0000313" key="9">
    <source>
        <dbReference type="Proteomes" id="UP000199161"/>
    </source>
</evidence>
<comment type="caution">
    <text evidence="4">Lacks conserved residue(s) required for the propagation of feature annotation.</text>
</comment>
<comment type="function">
    <text evidence="4">Formation of pseudouridine at positions 38, 39 and 40 in the anticodon stem and loop of transfer RNAs.</text>
</comment>
<proteinExistence type="inferred from homology"/>
<reference evidence="9" key="1">
    <citation type="submission" date="2016-10" db="EMBL/GenBank/DDBJ databases">
        <authorList>
            <person name="Varghese N."/>
            <person name="Submissions S."/>
        </authorList>
    </citation>
    <scope>NUCLEOTIDE SEQUENCE [LARGE SCALE GENOMIC DNA]</scope>
    <source>
        <strain evidence="9">DSM 13078</strain>
    </source>
</reference>
<evidence type="ECO:0000313" key="8">
    <source>
        <dbReference type="EMBL" id="SFB79375.1"/>
    </source>
</evidence>
<feature type="region of interest" description="Disordered" evidence="6">
    <location>
        <begin position="1"/>
        <end position="52"/>
    </location>
</feature>
<dbReference type="InterPro" id="IPR001406">
    <property type="entry name" value="PsdUridine_synth_TruA"/>
</dbReference>
<dbReference type="InterPro" id="IPR020103">
    <property type="entry name" value="PsdUridine_synth_cat_dom_sf"/>
</dbReference>
<dbReference type="Gene3D" id="3.30.70.580">
    <property type="entry name" value="Pseudouridine synthase I, catalytic domain, N-terminal subdomain"/>
    <property type="match status" value="1"/>
</dbReference>
<gene>
    <name evidence="4" type="primary">truA</name>
    <name evidence="8" type="ORF">SAMN05444422_10244</name>
</gene>
<dbReference type="Pfam" id="PF01416">
    <property type="entry name" value="PseudoU_synth_1"/>
    <property type="match status" value="1"/>
</dbReference>
<name>A0A1I1DWQ5_NATHA</name>
<dbReference type="PANTHER" id="PTHR11142">
    <property type="entry name" value="PSEUDOURIDYLATE SYNTHASE"/>
    <property type="match status" value="1"/>
</dbReference>
<dbReference type="EC" id="5.4.99.12" evidence="4"/>
<comment type="similarity">
    <text evidence="1 4 5">Belongs to the tRNA pseudouridine synthase TruA family.</text>
</comment>
<dbReference type="InterPro" id="IPR020097">
    <property type="entry name" value="PsdUridine_synth_TruA_a/b_dom"/>
</dbReference>
<comment type="catalytic activity">
    <reaction evidence="4 5">
        <text>uridine(38/39/40) in tRNA = pseudouridine(38/39/40) in tRNA</text>
        <dbReference type="Rhea" id="RHEA:22376"/>
        <dbReference type="Rhea" id="RHEA-COMP:10085"/>
        <dbReference type="Rhea" id="RHEA-COMP:10087"/>
        <dbReference type="ChEBI" id="CHEBI:65314"/>
        <dbReference type="ChEBI" id="CHEBI:65315"/>
        <dbReference type="EC" id="5.4.99.12"/>
    </reaction>
</comment>
<feature type="region of interest" description="Disordered" evidence="6">
    <location>
        <begin position="175"/>
        <end position="208"/>
    </location>
</feature>
<evidence type="ECO:0000256" key="3">
    <source>
        <dbReference type="ARBA" id="ARBA00023235"/>
    </source>
</evidence>
<evidence type="ECO:0000259" key="7">
    <source>
        <dbReference type="Pfam" id="PF01416"/>
    </source>
</evidence>
<feature type="compositionally biased region" description="Low complexity" evidence="6">
    <location>
        <begin position="13"/>
        <end position="26"/>
    </location>
</feature>
<feature type="domain" description="Pseudouridine synthase I TruA alpha/beta" evidence="7">
    <location>
        <begin position="215"/>
        <end position="317"/>
    </location>
</feature>
<dbReference type="EMBL" id="FOKW01000002">
    <property type="protein sequence ID" value="SFB79375.1"/>
    <property type="molecule type" value="Genomic_DNA"/>
</dbReference>
<feature type="binding site" evidence="4">
    <location>
        <position position="168"/>
    </location>
    <ligand>
        <name>substrate</name>
    </ligand>
</feature>
<evidence type="ECO:0000256" key="2">
    <source>
        <dbReference type="ARBA" id="ARBA00022694"/>
    </source>
</evidence>
<keyword evidence="9" id="KW-1185">Reference proteome</keyword>
<dbReference type="InterPro" id="IPR020094">
    <property type="entry name" value="TruA/RsuA/RluB/E/F_N"/>
</dbReference>
<feature type="active site" description="Nucleophile" evidence="4">
    <location>
        <position position="114"/>
    </location>
</feature>
<dbReference type="SUPFAM" id="SSF55120">
    <property type="entry name" value="Pseudouridine synthase"/>
    <property type="match status" value="1"/>
</dbReference>
<accession>A0A1I1DWQ5</accession>
<dbReference type="PANTHER" id="PTHR11142:SF0">
    <property type="entry name" value="TRNA PSEUDOURIDINE SYNTHASE-LIKE 1"/>
    <property type="match status" value="1"/>
</dbReference>
<dbReference type="InterPro" id="IPR020095">
    <property type="entry name" value="PsdUridine_synth_TruA_C"/>
</dbReference>
<feature type="compositionally biased region" description="Low complexity" evidence="6">
    <location>
        <begin position="37"/>
        <end position="51"/>
    </location>
</feature>
<dbReference type="HAMAP" id="MF_00171">
    <property type="entry name" value="TruA"/>
    <property type="match status" value="1"/>
</dbReference>
<keyword evidence="3 4" id="KW-0413">Isomerase</keyword>
<protein>
    <recommendedName>
        <fullName evidence="4">tRNA pseudouridine synthase A</fullName>
        <ecNumber evidence="4">5.4.99.12</ecNumber>
    </recommendedName>
    <alternativeName>
        <fullName evidence="4">tRNA pseudouridine(38-40) synthase</fullName>
    </alternativeName>
    <alternativeName>
        <fullName evidence="4">tRNA pseudouridylate synthase I</fullName>
    </alternativeName>
    <alternativeName>
        <fullName evidence="4">tRNA-uridine isomerase I</fullName>
    </alternativeName>
</protein>
<dbReference type="GO" id="GO:0003723">
    <property type="term" value="F:RNA binding"/>
    <property type="evidence" value="ECO:0007669"/>
    <property type="project" value="InterPro"/>
</dbReference>
<evidence type="ECO:0000256" key="1">
    <source>
        <dbReference type="ARBA" id="ARBA00009375"/>
    </source>
</evidence>
<evidence type="ECO:0000256" key="5">
    <source>
        <dbReference type="RuleBase" id="RU003792"/>
    </source>
</evidence>
<organism evidence="8 9">
    <name type="scientific">Natronobacterium haloterrestre</name>
    <name type="common">Halobiforma haloterrestris</name>
    <dbReference type="NCBI Taxonomy" id="148448"/>
    <lineage>
        <taxon>Archaea</taxon>
        <taxon>Methanobacteriati</taxon>
        <taxon>Methanobacteriota</taxon>
        <taxon>Stenosarchaea group</taxon>
        <taxon>Halobacteria</taxon>
        <taxon>Halobacteriales</taxon>
        <taxon>Natrialbaceae</taxon>
        <taxon>Natronobacterium</taxon>
    </lineage>
</organism>
<keyword evidence="2 4" id="KW-0819">tRNA processing</keyword>
<dbReference type="GO" id="GO:0031119">
    <property type="term" value="P:tRNA pseudouridine synthesis"/>
    <property type="evidence" value="ECO:0007669"/>
    <property type="project" value="UniProtKB-UniRule"/>
</dbReference>
<evidence type="ECO:0000256" key="6">
    <source>
        <dbReference type="SAM" id="MobiDB-lite"/>
    </source>
</evidence>